<protein>
    <recommendedName>
        <fullName evidence="3">Sulfotransferase domain-containing protein</fullName>
    </recommendedName>
</protein>
<organism evidence="1 2">
    <name type="scientific">Thalassiosira oceanica</name>
    <name type="common">Marine diatom</name>
    <dbReference type="NCBI Taxonomy" id="159749"/>
    <lineage>
        <taxon>Eukaryota</taxon>
        <taxon>Sar</taxon>
        <taxon>Stramenopiles</taxon>
        <taxon>Ochrophyta</taxon>
        <taxon>Bacillariophyta</taxon>
        <taxon>Coscinodiscophyceae</taxon>
        <taxon>Thalassiosirophycidae</taxon>
        <taxon>Thalassiosirales</taxon>
        <taxon>Thalassiosiraceae</taxon>
        <taxon>Thalassiosira</taxon>
    </lineage>
</organism>
<gene>
    <name evidence="1" type="ORF">THAOC_05145</name>
</gene>
<evidence type="ECO:0008006" key="3">
    <source>
        <dbReference type="Google" id="ProtNLM"/>
    </source>
</evidence>
<proteinExistence type="predicted"/>
<sequence>MKIPSSSPSSFAAVLIGLFVYTAILSVGNRPAEKYEQRLLSVSTRSSNGLLPFGYARKNLLPWSELPATNSSDGDTAIFWAIPRSGGTTVREFYQCARLSIAHKAGVESRFGHHNQTTLERFEPAHTEVGQADIQLVNVDTTTVEGIDRARDLGLVPSGLANLISTDKLKYAVIELFDEAHRGRAIALFRHPVERLVSQFWYLKQATWEPGYRPNWAELDVEFWAWKVNVERNYAVKRLAGKGMADDATERDLRIAMRTLEEYFVVGLTERMDESLSRFNAVLRIDENNPTTKICKKHFFFDSVGVRKTNSVAHPVLNEMSQGWIALHDTNQLDVRLYYHAVRIFEEQADLPMYLRAAESMDWSQ</sequence>
<dbReference type="InterPro" id="IPR053259">
    <property type="entry name" value="Golvesin-related_Golgi"/>
</dbReference>
<name>K0TN73_THAOC</name>
<dbReference type="Gene3D" id="3.40.50.300">
    <property type="entry name" value="P-loop containing nucleotide triphosphate hydrolases"/>
    <property type="match status" value="1"/>
</dbReference>
<keyword evidence="2" id="KW-1185">Reference proteome</keyword>
<dbReference type="Proteomes" id="UP000266841">
    <property type="component" value="Unassembled WGS sequence"/>
</dbReference>
<comment type="caution">
    <text evidence="1">The sequence shown here is derived from an EMBL/GenBank/DDBJ whole genome shotgun (WGS) entry which is preliminary data.</text>
</comment>
<dbReference type="AlphaFoldDB" id="K0TN73"/>
<dbReference type="InterPro" id="IPR027417">
    <property type="entry name" value="P-loop_NTPase"/>
</dbReference>
<reference evidence="1 2" key="1">
    <citation type="journal article" date="2012" name="Genome Biol.">
        <title>Genome and low-iron response of an oceanic diatom adapted to chronic iron limitation.</title>
        <authorList>
            <person name="Lommer M."/>
            <person name="Specht M."/>
            <person name="Roy A.S."/>
            <person name="Kraemer L."/>
            <person name="Andreson R."/>
            <person name="Gutowska M.A."/>
            <person name="Wolf J."/>
            <person name="Bergner S.V."/>
            <person name="Schilhabel M.B."/>
            <person name="Klostermeier U.C."/>
            <person name="Beiko R.G."/>
            <person name="Rosenstiel P."/>
            <person name="Hippler M."/>
            <person name="Laroche J."/>
        </authorList>
    </citation>
    <scope>NUCLEOTIDE SEQUENCE [LARGE SCALE GENOMIC DNA]</scope>
    <source>
        <strain evidence="1 2">CCMP1005</strain>
    </source>
</reference>
<evidence type="ECO:0000313" key="1">
    <source>
        <dbReference type="EMBL" id="EJK73242.1"/>
    </source>
</evidence>
<dbReference type="PANTHER" id="PTHR32301">
    <property type="entry name" value="COUNTIN RECEPTOR CNR3-RELATED"/>
    <property type="match status" value="1"/>
</dbReference>
<dbReference type="PANTHER" id="PTHR32301:SF6">
    <property type="entry name" value="GOLVESIN-RELATED"/>
    <property type="match status" value="1"/>
</dbReference>
<evidence type="ECO:0000313" key="2">
    <source>
        <dbReference type="Proteomes" id="UP000266841"/>
    </source>
</evidence>
<dbReference type="EMBL" id="AGNL01004661">
    <property type="protein sequence ID" value="EJK73242.1"/>
    <property type="molecule type" value="Genomic_DNA"/>
</dbReference>
<dbReference type="OrthoDB" id="205395at2759"/>
<accession>K0TN73</accession>